<dbReference type="PANTHER" id="PTHR23023">
    <property type="entry name" value="DIMETHYLANILINE MONOOXYGENASE"/>
    <property type="match status" value="1"/>
</dbReference>
<evidence type="ECO:0000313" key="5">
    <source>
        <dbReference type="EMBL" id="CUS14354.1"/>
    </source>
</evidence>
<proteinExistence type="predicted"/>
<evidence type="ECO:0000256" key="4">
    <source>
        <dbReference type="SAM" id="SignalP"/>
    </source>
</evidence>
<organism evidence="5 6">
    <name type="scientific">Tuber aestivum</name>
    <name type="common">summer truffle</name>
    <dbReference type="NCBI Taxonomy" id="59557"/>
    <lineage>
        <taxon>Eukaryota</taxon>
        <taxon>Fungi</taxon>
        <taxon>Dikarya</taxon>
        <taxon>Ascomycota</taxon>
        <taxon>Pezizomycotina</taxon>
        <taxon>Pezizomycetes</taxon>
        <taxon>Pezizales</taxon>
        <taxon>Tuberaceae</taxon>
        <taxon>Tuber</taxon>
    </lineage>
</organism>
<protein>
    <recommendedName>
        <fullName evidence="7">FAD/NAD(P)-binding domain-containing protein</fullName>
    </recommendedName>
</protein>
<accession>A0A292Q4I4</accession>
<dbReference type="GO" id="GO:0050660">
    <property type="term" value="F:flavin adenine dinucleotide binding"/>
    <property type="evidence" value="ECO:0007669"/>
    <property type="project" value="InterPro"/>
</dbReference>
<dbReference type="SUPFAM" id="SSF51905">
    <property type="entry name" value="FAD/NAD(P)-binding domain"/>
    <property type="match status" value="3"/>
</dbReference>
<feature type="chain" id="PRO_5012674387" description="FAD/NAD(P)-binding domain-containing protein" evidence="4">
    <location>
        <begin position="19"/>
        <end position="566"/>
    </location>
</feature>
<dbReference type="InterPro" id="IPR050346">
    <property type="entry name" value="FMO-like"/>
</dbReference>
<dbReference type="Proteomes" id="UP001412239">
    <property type="component" value="Unassembled WGS sequence"/>
</dbReference>
<dbReference type="GO" id="GO:0050661">
    <property type="term" value="F:NADP binding"/>
    <property type="evidence" value="ECO:0007669"/>
    <property type="project" value="InterPro"/>
</dbReference>
<keyword evidence="1" id="KW-0285">Flavoprotein</keyword>
<sequence length="566" mass="63264">MATKVVIVGAGFLGVSVAKTYLEVDPTIQLTILESESTIGGTWARSRIYPELTAQQPFGVYEFPDKSIPTAGLQESDFVPAEAIHRHIEEYAKEYGVYDCIKFNATVTKIRRAEDGVRWIVWIDDGKDMLVADKLVIATGLTSNPMIPEISTEKFEKVAFHTQDLGKKHDYLLSDAVETVTVYGGGKSAMDAVHMCTKAGKRVHWVIRTGQNGVPPYFPGKFLGKSSSDITTARFGIMHHPSLVDTSSWSYKFFHSGRNRIGYYLHWLYWSLISNVMLKRAGYLKSENMGKLKPELDDHHAWWVNSAPGIITHPEVVDRIHEGKIVTVHRQSITSLSGDKVILETGELQTDVLIWATGYEIQVNPFSIEDSIALGVPVPVSQAPATAKKHWDDLESAAEAEVIRLFPRLADPPNFTSYQPKLTPYRLYRSIVPLGCLQKDVPDRSLVFAGIFSTSSSAIMSVAVSLWAVAWMTGNVDVALSNEEVEKELAMANVFSKKRYLSIGAKKPCSVFDFLPIVDSMLRELGVNPRRKSGVFRNFFEPYAPRDYRGIVQEWKKAHGLDKTTE</sequence>
<keyword evidence="2" id="KW-0274">FAD</keyword>
<dbReference type="AlphaFoldDB" id="A0A292Q4I4"/>
<name>A0A292Q4I4_9PEZI</name>
<evidence type="ECO:0000256" key="3">
    <source>
        <dbReference type="ARBA" id="ARBA00023002"/>
    </source>
</evidence>
<dbReference type="Pfam" id="PF13738">
    <property type="entry name" value="Pyr_redox_3"/>
    <property type="match status" value="1"/>
</dbReference>
<dbReference type="PRINTS" id="PR00370">
    <property type="entry name" value="FMOXYGENASE"/>
</dbReference>
<feature type="signal peptide" evidence="4">
    <location>
        <begin position="1"/>
        <end position="18"/>
    </location>
</feature>
<keyword evidence="6" id="KW-1185">Reference proteome</keyword>
<evidence type="ECO:0000313" key="6">
    <source>
        <dbReference type="Proteomes" id="UP001412239"/>
    </source>
</evidence>
<dbReference type="InterPro" id="IPR036188">
    <property type="entry name" value="FAD/NAD-bd_sf"/>
</dbReference>
<dbReference type="InterPro" id="IPR000960">
    <property type="entry name" value="Flavin_mOase"/>
</dbReference>
<keyword evidence="4" id="KW-0732">Signal</keyword>
<keyword evidence="3" id="KW-0560">Oxidoreductase</keyword>
<dbReference type="Gene3D" id="3.50.50.60">
    <property type="entry name" value="FAD/NAD(P)-binding domain"/>
    <property type="match status" value="1"/>
</dbReference>
<reference evidence="5" key="1">
    <citation type="submission" date="2015-10" db="EMBL/GenBank/DDBJ databases">
        <authorList>
            <person name="Regsiter A."/>
            <person name="william w."/>
        </authorList>
    </citation>
    <scope>NUCLEOTIDE SEQUENCE</scope>
    <source>
        <strain evidence="5">Montdore</strain>
    </source>
</reference>
<evidence type="ECO:0000256" key="2">
    <source>
        <dbReference type="ARBA" id="ARBA00022827"/>
    </source>
</evidence>
<gene>
    <name evidence="5" type="ORF">GSTUAT00001644001</name>
</gene>
<dbReference type="GO" id="GO:0016491">
    <property type="term" value="F:oxidoreductase activity"/>
    <property type="evidence" value="ECO:0007669"/>
    <property type="project" value="UniProtKB-KW"/>
</dbReference>
<evidence type="ECO:0000256" key="1">
    <source>
        <dbReference type="ARBA" id="ARBA00022630"/>
    </source>
</evidence>
<evidence type="ECO:0008006" key="7">
    <source>
        <dbReference type="Google" id="ProtNLM"/>
    </source>
</evidence>
<dbReference type="EMBL" id="LN890960">
    <property type="protein sequence ID" value="CUS14354.1"/>
    <property type="molecule type" value="Genomic_DNA"/>
</dbReference>